<comment type="caution">
    <text evidence="1">The sequence shown here is derived from an EMBL/GenBank/DDBJ whole genome shotgun (WGS) entry which is preliminary data.</text>
</comment>
<organism evidence="1 2">
    <name type="scientific">Chryseobacterium artocarpi</name>
    <dbReference type="NCBI Taxonomy" id="1414727"/>
    <lineage>
        <taxon>Bacteria</taxon>
        <taxon>Pseudomonadati</taxon>
        <taxon>Bacteroidota</taxon>
        <taxon>Flavobacteriia</taxon>
        <taxon>Flavobacteriales</taxon>
        <taxon>Weeksellaceae</taxon>
        <taxon>Chryseobacterium group</taxon>
        <taxon>Chryseobacterium</taxon>
    </lineage>
</organism>
<reference evidence="1 2" key="1">
    <citation type="submission" date="2016-07" db="EMBL/GenBank/DDBJ databases">
        <authorList>
            <person name="Jeong J.-J."/>
            <person name="Kim D.W."/>
            <person name="Sang M.K."/>
            <person name="Choi I.-G."/>
            <person name="Kim K.D."/>
        </authorList>
    </citation>
    <scope>NUCLEOTIDE SEQUENCE [LARGE SCALE GENOMIC DNA]</scope>
    <source>
        <strain evidence="1 2">UTM-3</strain>
    </source>
</reference>
<dbReference type="EMBL" id="MAYH01000012">
    <property type="protein sequence ID" value="OCA76427.1"/>
    <property type="molecule type" value="Genomic_DNA"/>
</dbReference>
<name>A0A1B8ZXU6_9FLAO</name>
<dbReference type="OrthoDB" id="1261653at2"/>
<dbReference type="Proteomes" id="UP000092651">
    <property type="component" value="Unassembled WGS sequence"/>
</dbReference>
<dbReference type="RefSeq" id="WP_065394096.1">
    <property type="nucleotide sequence ID" value="NZ_MAYH01000012.1"/>
</dbReference>
<protein>
    <submittedName>
        <fullName evidence="1">Uncharacterized protein</fullName>
    </submittedName>
</protein>
<proteinExistence type="predicted"/>
<keyword evidence="2" id="KW-1185">Reference proteome</keyword>
<dbReference type="AlphaFoldDB" id="A0A1B8ZXU6"/>
<evidence type="ECO:0000313" key="2">
    <source>
        <dbReference type="Proteomes" id="UP000092651"/>
    </source>
</evidence>
<accession>A0A1B8ZXU6</accession>
<gene>
    <name evidence="1" type="ORF">BBI01_07000</name>
</gene>
<sequence length="127" mass="14673">MKKSLYISITFLLTLVLTTMLGWANHKESSLYVNSSQDQIGLKASETPQQHDALLIASITENDSDVDKIFFDLPFTLFERYAFLWESKLNSITMMNSISEFAHHYHLPKYLLFHNLKISIPLFATKN</sequence>
<evidence type="ECO:0000313" key="1">
    <source>
        <dbReference type="EMBL" id="OCA76427.1"/>
    </source>
</evidence>